<evidence type="ECO:0000313" key="3">
    <source>
        <dbReference type="Proteomes" id="UP000657006"/>
    </source>
</evidence>
<sequence length="129" mass="14022">MAGLFAYGLLTAVGIAVCILLTIIGLFVGQIILFDSIALSIGAAVVCYQLWSIHPAFCLLIGIALFIFLFWLQNTKVGFWIIGILLSLVWAFVFSFIAYTATGGDMIWTYVVLGLGFVLMIGLHLKARG</sequence>
<keyword evidence="1" id="KW-0472">Membrane</keyword>
<feature type="transmembrane region" description="Helical" evidence="1">
    <location>
        <begin position="79"/>
        <end position="101"/>
    </location>
</feature>
<feature type="transmembrane region" description="Helical" evidence="1">
    <location>
        <begin position="107"/>
        <end position="125"/>
    </location>
</feature>
<dbReference type="AlphaFoldDB" id="A0A926DQ75"/>
<keyword evidence="1" id="KW-0812">Transmembrane</keyword>
<dbReference type="RefSeq" id="WP_177714329.1">
    <property type="nucleotide sequence ID" value="NZ_JACRSQ010000001.1"/>
</dbReference>
<feature type="transmembrane region" description="Helical" evidence="1">
    <location>
        <begin position="7"/>
        <end position="33"/>
    </location>
</feature>
<organism evidence="2 3">
    <name type="scientific">Bianquea renquensis</name>
    <dbReference type="NCBI Taxonomy" id="2763661"/>
    <lineage>
        <taxon>Bacteria</taxon>
        <taxon>Bacillati</taxon>
        <taxon>Bacillota</taxon>
        <taxon>Clostridia</taxon>
        <taxon>Eubacteriales</taxon>
        <taxon>Bianqueaceae</taxon>
        <taxon>Bianquea</taxon>
    </lineage>
</organism>
<proteinExistence type="predicted"/>
<keyword evidence="3" id="KW-1185">Reference proteome</keyword>
<dbReference type="Proteomes" id="UP000657006">
    <property type="component" value="Unassembled WGS sequence"/>
</dbReference>
<reference evidence="2" key="1">
    <citation type="submission" date="2020-08" db="EMBL/GenBank/DDBJ databases">
        <title>Genome public.</title>
        <authorList>
            <person name="Liu C."/>
            <person name="Sun Q."/>
        </authorList>
    </citation>
    <scope>NUCLEOTIDE SEQUENCE</scope>
    <source>
        <strain evidence="2">NSJ-32</strain>
    </source>
</reference>
<feature type="transmembrane region" description="Helical" evidence="1">
    <location>
        <begin position="53"/>
        <end position="72"/>
    </location>
</feature>
<keyword evidence="1" id="KW-1133">Transmembrane helix</keyword>
<name>A0A926DQ75_9FIRM</name>
<protein>
    <submittedName>
        <fullName evidence="2">Uncharacterized protein</fullName>
    </submittedName>
</protein>
<accession>A0A926DQ75</accession>
<dbReference type="EMBL" id="JACRSQ010000001">
    <property type="protein sequence ID" value="MBC8541991.1"/>
    <property type="molecule type" value="Genomic_DNA"/>
</dbReference>
<comment type="caution">
    <text evidence="2">The sequence shown here is derived from an EMBL/GenBank/DDBJ whole genome shotgun (WGS) entry which is preliminary data.</text>
</comment>
<evidence type="ECO:0000313" key="2">
    <source>
        <dbReference type="EMBL" id="MBC8541991.1"/>
    </source>
</evidence>
<gene>
    <name evidence="2" type="ORF">H8730_00305</name>
</gene>
<evidence type="ECO:0000256" key="1">
    <source>
        <dbReference type="SAM" id="Phobius"/>
    </source>
</evidence>